<organism evidence="4 5">
    <name type="scientific">Candidatus Berkelbacteria bacterium CG10_big_fil_rev_8_21_14_0_10_43_14</name>
    <dbReference type="NCBI Taxonomy" id="1974515"/>
    <lineage>
        <taxon>Bacteria</taxon>
        <taxon>Candidatus Berkelbacteria</taxon>
    </lineage>
</organism>
<dbReference type="EMBL" id="PEZX01000043">
    <property type="protein sequence ID" value="PIS06664.1"/>
    <property type="molecule type" value="Genomic_DNA"/>
</dbReference>
<dbReference type="PANTHER" id="PTHR45586:SF1">
    <property type="entry name" value="LIPOPOLYSACCHARIDE ASSEMBLY PROTEIN B"/>
    <property type="match status" value="1"/>
</dbReference>
<dbReference type="AlphaFoldDB" id="A0A2M6R7K2"/>
<dbReference type="InterPro" id="IPR019734">
    <property type="entry name" value="TPR_rpt"/>
</dbReference>
<dbReference type="Pfam" id="PF13181">
    <property type="entry name" value="TPR_8"/>
    <property type="match status" value="1"/>
</dbReference>
<feature type="repeat" description="TPR" evidence="3">
    <location>
        <begin position="118"/>
        <end position="151"/>
    </location>
</feature>
<evidence type="ECO:0000313" key="5">
    <source>
        <dbReference type="Proteomes" id="UP000231162"/>
    </source>
</evidence>
<protein>
    <submittedName>
        <fullName evidence="4">Uncharacterized protein</fullName>
    </submittedName>
</protein>
<keyword evidence="1" id="KW-0677">Repeat</keyword>
<evidence type="ECO:0000256" key="2">
    <source>
        <dbReference type="ARBA" id="ARBA00022803"/>
    </source>
</evidence>
<evidence type="ECO:0000313" key="4">
    <source>
        <dbReference type="EMBL" id="PIS06664.1"/>
    </source>
</evidence>
<dbReference type="Proteomes" id="UP000231162">
    <property type="component" value="Unassembled WGS sequence"/>
</dbReference>
<dbReference type="SMART" id="SM00028">
    <property type="entry name" value="TPR"/>
    <property type="match status" value="3"/>
</dbReference>
<reference evidence="5" key="1">
    <citation type="submission" date="2017-09" db="EMBL/GenBank/DDBJ databases">
        <title>Depth-based differentiation of microbial function through sediment-hosted aquifers and enrichment of novel symbionts in the deep terrestrial subsurface.</title>
        <authorList>
            <person name="Probst A.J."/>
            <person name="Ladd B."/>
            <person name="Jarett J.K."/>
            <person name="Geller-Mcgrath D.E."/>
            <person name="Sieber C.M.K."/>
            <person name="Emerson J.B."/>
            <person name="Anantharaman K."/>
            <person name="Thomas B.C."/>
            <person name="Malmstrom R."/>
            <person name="Stieglmeier M."/>
            <person name="Klingl A."/>
            <person name="Woyke T."/>
            <person name="Ryan C.M."/>
            <person name="Banfield J.F."/>
        </authorList>
    </citation>
    <scope>NUCLEOTIDE SEQUENCE [LARGE SCALE GENOMIC DNA]</scope>
</reference>
<evidence type="ECO:0000256" key="3">
    <source>
        <dbReference type="PROSITE-ProRule" id="PRU00339"/>
    </source>
</evidence>
<feature type="repeat" description="TPR" evidence="3">
    <location>
        <begin position="152"/>
        <end position="185"/>
    </location>
</feature>
<dbReference type="InterPro" id="IPR011990">
    <property type="entry name" value="TPR-like_helical_dom_sf"/>
</dbReference>
<comment type="caution">
    <text evidence="4">The sequence shown here is derived from an EMBL/GenBank/DDBJ whole genome shotgun (WGS) entry which is preliminary data.</text>
</comment>
<dbReference type="Gene3D" id="1.25.40.10">
    <property type="entry name" value="Tetratricopeptide repeat domain"/>
    <property type="match status" value="1"/>
</dbReference>
<keyword evidence="2 3" id="KW-0802">TPR repeat</keyword>
<dbReference type="PANTHER" id="PTHR45586">
    <property type="entry name" value="TPR REPEAT-CONTAINING PROTEIN PA4667"/>
    <property type="match status" value="1"/>
</dbReference>
<proteinExistence type="predicted"/>
<dbReference type="InterPro" id="IPR051012">
    <property type="entry name" value="CellSynth/LPSAsmb/PSIAsmb"/>
</dbReference>
<name>A0A2M6R7K2_9BACT</name>
<sequence length="202" mass="22793">MTFEILIIISAAVIFITLARRLPETGEGVEGAHAGIHKEHRVSKFKVKLPRISLRFPVRLTIPKIKLRKKPQLIHPVHPEFVRADDLIHDADELMELGDLRGAEEFYLKAASKMPDNPKIYNRLGIIYLQQKNFADARDAFLAGLKLDDKHASRNFNLALAYIGLGTTEKAKVAVKRAIELDPTNKKYQQSLTDLETDTKSA</sequence>
<dbReference type="SUPFAM" id="SSF48452">
    <property type="entry name" value="TPR-like"/>
    <property type="match status" value="1"/>
</dbReference>
<accession>A0A2M6R7K2</accession>
<dbReference type="PROSITE" id="PS50005">
    <property type="entry name" value="TPR"/>
    <property type="match status" value="2"/>
</dbReference>
<gene>
    <name evidence="4" type="ORF">COT79_03475</name>
</gene>
<evidence type="ECO:0000256" key="1">
    <source>
        <dbReference type="ARBA" id="ARBA00022737"/>
    </source>
</evidence>
<dbReference type="Pfam" id="PF14559">
    <property type="entry name" value="TPR_19"/>
    <property type="match status" value="1"/>
</dbReference>